<dbReference type="EMBL" id="WIWS01000002">
    <property type="protein sequence ID" value="KAF3229267.1"/>
    <property type="molecule type" value="Genomic_DNA"/>
</dbReference>
<dbReference type="PANTHER" id="PTHR12466:SF8">
    <property type="entry name" value="PARAFIBROMIN"/>
    <property type="match status" value="1"/>
</dbReference>
<keyword evidence="4" id="KW-0539">Nucleus</keyword>
<comment type="similarity">
    <text evidence="2">Belongs to the CDC73 family.</text>
</comment>
<dbReference type="AlphaFoldDB" id="A0A7C8V6J2"/>
<dbReference type="Gene3D" id="3.40.50.11990">
    <property type="entry name" value="RNA polymerase II accessory factor, Cdc73 C-terminal domain"/>
    <property type="match status" value="1"/>
</dbReference>
<accession>A0A7C8V6J2</accession>
<proteinExistence type="inferred from homology"/>
<feature type="signal peptide" evidence="6">
    <location>
        <begin position="1"/>
        <end position="18"/>
    </location>
</feature>
<evidence type="ECO:0000256" key="3">
    <source>
        <dbReference type="ARBA" id="ARBA00023163"/>
    </source>
</evidence>
<dbReference type="GO" id="GO:0000993">
    <property type="term" value="F:RNA polymerase II complex binding"/>
    <property type="evidence" value="ECO:0007669"/>
    <property type="project" value="TreeGrafter"/>
</dbReference>
<organism evidence="8 9">
    <name type="scientific">Orbilia oligospora</name>
    <name type="common">Nematode-trapping fungus</name>
    <name type="synonym">Arthrobotrys oligospora</name>
    <dbReference type="NCBI Taxonomy" id="2813651"/>
    <lineage>
        <taxon>Eukaryota</taxon>
        <taxon>Fungi</taxon>
        <taxon>Dikarya</taxon>
        <taxon>Ascomycota</taxon>
        <taxon>Pezizomycotina</taxon>
        <taxon>Orbiliomycetes</taxon>
        <taxon>Orbiliales</taxon>
        <taxon>Orbiliaceae</taxon>
        <taxon>Orbilia</taxon>
    </lineage>
</organism>
<dbReference type="InterPro" id="IPR007852">
    <property type="entry name" value="Cdc73/Parafibromin"/>
</dbReference>
<evidence type="ECO:0000313" key="8">
    <source>
        <dbReference type="EMBL" id="KAF3229267.1"/>
    </source>
</evidence>
<feature type="region of interest" description="Disordered" evidence="5">
    <location>
        <begin position="322"/>
        <end position="359"/>
    </location>
</feature>
<evidence type="ECO:0000256" key="6">
    <source>
        <dbReference type="SAM" id="SignalP"/>
    </source>
</evidence>
<reference evidence="8 9" key="1">
    <citation type="submission" date="2019-06" db="EMBL/GenBank/DDBJ databases">
        <authorList>
            <person name="Palmer J.M."/>
        </authorList>
    </citation>
    <scope>NUCLEOTIDE SEQUENCE [LARGE SCALE GENOMIC DNA]</scope>
    <source>
        <strain evidence="8 9">TWF106</strain>
    </source>
</reference>
<protein>
    <submittedName>
        <fullName evidence="8">Accessory factor associated with RNA polymerase II</fullName>
    </submittedName>
</protein>
<evidence type="ECO:0000259" key="7">
    <source>
        <dbReference type="Pfam" id="PF05179"/>
    </source>
</evidence>
<dbReference type="InterPro" id="IPR031336">
    <property type="entry name" value="CDC73_C"/>
</dbReference>
<feature type="domain" description="Cell division control protein 73 C-terminal" evidence="7">
    <location>
        <begin position="358"/>
        <end position="510"/>
    </location>
</feature>
<feature type="chain" id="PRO_5028915838" evidence="6">
    <location>
        <begin position="19"/>
        <end position="520"/>
    </location>
</feature>
<evidence type="ECO:0000313" key="9">
    <source>
        <dbReference type="Proteomes" id="UP000472727"/>
    </source>
</evidence>
<gene>
    <name evidence="8" type="primary">CDC73</name>
    <name evidence="8" type="ORF">TWF106_004186</name>
</gene>
<dbReference type="InterPro" id="IPR038103">
    <property type="entry name" value="CDC73_C_sf"/>
</dbReference>
<evidence type="ECO:0000256" key="2">
    <source>
        <dbReference type="ARBA" id="ARBA00010427"/>
    </source>
</evidence>
<dbReference type="GO" id="GO:0032968">
    <property type="term" value="P:positive regulation of transcription elongation by RNA polymerase II"/>
    <property type="evidence" value="ECO:0007669"/>
    <property type="project" value="TreeGrafter"/>
</dbReference>
<dbReference type="GO" id="GO:0006368">
    <property type="term" value="P:transcription elongation by RNA polymerase II"/>
    <property type="evidence" value="ECO:0007669"/>
    <property type="project" value="InterPro"/>
</dbReference>
<name>A0A7C8V6J2_ORBOL</name>
<evidence type="ECO:0000256" key="4">
    <source>
        <dbReference type="ARBA" id="ARBA00023242"/>
    </source>
</evidence>
<dbReference type="Pfam" id="PF05179">
    <property type="entry name" value="CDC73_C"/>
    <property type="match status" value="1"/>
</dbReference>
<keyword evidence="3" id="KW-0804">Transcription</keyword>
<sequence length="520" mass="56960">MQFSYIFALFVAVGSVAALPAPTESVAPRPIALDGTTDENGRMLRIFRLAAVKKTKAQLENDRLAPAPKVRIMKSVAACATRGHLFAGLRFDLSTSSSSPNHNLQLTSTSTSHIHIPPSNPTMATTSDPLQLLRASIQTSNPPKLSEGPTPTNPEPPISTATHIVFTHPAAVSFTLNTPTRFHTKSGDAFDIRSILFAWLHKDDGIPAYVAACQAVGNGKLVKNLGFLERTDLITFLEGATDESDYVTPLEGASAEKAGDKVSAVSGGLGAVAKSRYTTNLRLAEIYSRERVITDRNSVLRGIKPTDFSHVRKISEAYMKNARATQQAPKTGEAALPPRPGSKPASNKPGLAGKPRPRHPIIILSPSTSALLRMSNIKKFLEEGEFAPPSMSASESQNMMYISRRMPSINPQHDTRFVIVDSPDHFPPDEWSRVVAVFTTGQLWQFKSYKWSTPQDLFSQVKGFYVGWNGEVPPGTVASWGNVQMVNVEKNRRFKDREIMEGIWDGIEGWMVKKGWGARR</sequence>
<dbReference type="Proteomes" id="UP000472727">
    <property type="component" value="Unassembled WGS sequence"/>
</dbReference>
<dbReference type="GO" id="GO:0016593">
    <property type="term" value="C:Cdc73/Paf1 complex"/>
    <property type="evidence" value="ECO:0007669"/>
    <property type="project" value="InterPro"/>
</dbReference>
<dbReference type="PANTHER" id="PTHR12466">
    <property type="entry name" value="CDC73 DOMAIN PROTEIN"/>
    <property type="match status" value="1"/>
</dbReference>
<comment type="caution">
    <text evidence="8">The sequence shown here is derived from an EMBL/GenBank/DDBJ whole genome shotgun (WGS) entry which is preliminary data.</text>
</comment>
<comment type="subcellular location">
    <subcellularLocation>
        <location evidence="1">Nucleus</location>
    </subcellularLocation>
</comment>
<evidence type="ECO:0000256" key="5">
    <source>
        <dbReference type="SAM" id="MobiDB-lite"/>
    </source>
</evidence>
<evidence type="ECO:0000256" key="1">
    <source>
        <dbReference type="ARBA" id="ARBA00004123"/>
    </source>
</evidence>
<keyword evidence="6" id="KW-0732">Signal</keyword>